<organism evidence="1 2">
    <name type="scientific">Enterococcus cecorum</name>
    <dbReference type="NCBI Taxonomy" id="44008"/>
    <lineage>
        <taxon>Bacteria</taxon>
        <taxon>Bacillati</taxon>
        <taxon>Bacillota</taxon>
        <taxon>Bacilli</taxon>
        <taxon>Lactobacillales</taxon>
        <taxon>Enterococcaceae</taxon>
        <taxon>Enterococcus</taxon>
    </lineage>
</organism>
<evidence type="ECO:0000313" key="1">
    <source>
        <dbReference type="EMBL" id="MDT2797251.1"/>
    </source>
</evidence>
<protein>
    <recommendedName>
        <fullName evidence="3">Antitoxin HicB</fullName>
    </recommendedName>
</protein>
<sequence>MFEHFSEIDLHIVELPVEVQDGKPVYQGFIQEFPYMQAMANSKRELNKALMEQYYAYVEEQRQLYAQDLEEEPMTSSLLSYEELLKYYDGEQFDGFEWSNETK</sequence>
<comment type="caution">
    <text evidence="1">The sequence shown here is derived from an EMBL/GenBank/DDBJ whole genome shotgun (WGS) entry which is preliminary data.</text>
</comment>
<dbReference type="RefSeq" id="WP_311897963.1">
    <property type="nucleotide sequence ID" value="NZ_CP184653.1"/>
</dbReference>
<evidence type="ECO:0008006" key="3">
    <source>
        <dbReference type="Google" id="ProtNLM"/>
    </source>
</evidence>
<dbReference type="EMBL" id="JARQBI010000020">
    <property type="protein sequence ID" value="MDT2797251.1"/>
    <property type="molecule type" value="Genomic_DNA"/>
</dbReference>
<dbReference type="AlphaFoldDB" id="A0AAW8TS01"/>
<accession>A0AAW8TS01</accession>
<reference evidence="1" key="1">
    <citation type="submission" date="2023-03" db="EMBL/GenBank/DDBJ databases">
        <authorList>
            <person name="Shen W."/>
            <person name="Cai J."/>
        </authorList>
    </citation>
    <scope>NUCLEOTIDE SEQUENCE</scope>
    <source>
        <strain evidence="1">B245-2</strain>
    </source>
</reference>
<gene>
    <name evidence="1" type="ORF">P7H47_08365</name>
</gene>
<evidence type="ECO:0000313" key="2">
    <source>
        <dbReference type="Proteomes" id="UP001255696"/>
    </source>
</evidence>
<name>A0AAW8TS01_9ENTE</name>
<proteinExistence type="predicted"/>
<dbReference type="Proteomes" id="UP001255696">
    <property type="component" value="Unassembled WGS sequence"/>
</dbReference>